<name>A0A7S9SV40_9VIRU</name>
<feature type="transmembrane region" description="Helical" evidence="1">
    <location>
        <begin position="478"/>
        <end position="499"/>
    </location>
</feature>
<protein>
    <submittedName>
        <fullName evidence="2">Uncharacterized protein</fullName>
    </submittedName>
</protein>
<sequence length="614" mass="71819">MSVDKSTCKNVPIEGQTSETIASEGNLLEFNTKHQTCTIGEQHLSKNLKISNDEIKFKNNYFEILPKEAHCNLFEIEKWEDWFTIPYYYINNKYDKGTNDEKNKRKYSVPVCYKPCESNSVVKTNKNECESINTFMRGKYKDFIPYDPFAIIAIIGTKYNSDYSKNEALRGSYKYHIENLKINNKDILPDTIREDIDIDNSKLLEKKGYESINSSVDKAYLELEEYINFIDSESLTKDNKTLVKEKIISDINKFYNLFDTRDEFYMNYLKKIKYTDKPNFGNYQGARYAFHIAKDNTNVIKKIDTEINKLEIIKFMFNYCCNLCFSNKYLFNDRLKNYGILESGTNAHQEEKNGTPAVPGSNDYITPIVNNNNYTATTEYETTNVNINKEDIPAFSEYEYVFKYFKNLSILGPFMLLIIVLLLLLYWVLDKLGFLGKIMRIINFLIIYFINLSMNSMYYFAYYVILIFGLIIVHPLNIIMLKLTNIIIFIVLLFIILLADPLSALNIGINMRPLAFVLLDFVYITLVQLIKLFIKLIIIIFSYTAVSVPILIYVFYTLYKITYQDLSILSDPHINFTPYKSGIMMIHFQKMRVDYFNNVLSNHIDLVKNLGKNN</sequence>
<feature type="transmembrane region" description="Helical" evidence="1">
    <location>
        <begin position="441"/>
        <end position="472"/>
    </location>
</feature>
<keyword evidence="1" id="KW-0812">Transmembrane</keyword>
<accession>A0A7S9SV40</accession>
<organism evidence="2">
    <name type="scientific">Virus NIOZ-UU159</name>
    <dbReference type="NCBI Taxonomy" id="2763270"/>
    <lineage>
        <taxon>Viruses</taxon>
    </lineage>
</organism>
<gene>
    <name evidence="2" type="ORF">NIOZUU159_00288</name>
</gene>
<dbReference type="EMBL" id="MW030604">
    <property type="protein sequence ID" value="QPI16793.1"/>
    <property type="molecule type" value="Genomic_DNA"/>
</dbReference>
<feature type="transmembrane region" description="Helical" evidence="1">
    <location>
        <begin position="511"/>
        <end position="530"/>
    </location>
</feature>
<keyword evidence="1" id="KW-1133">Transmembrane helix</keyword>
<proteinExistence type="predicted"/>
<keyword evidence="1" id="KW-0472">Membrane</keyword>
<feature type="transmembrane region" description="Helical" evidence="1">
    <location>
        <begin position="536"/>
        <end position="559"/>
    </location>
</feature>
<evidence type="ECO:0000256" key="1">
    <source>
        <dbReference type="SAM" id="Phobius"/>
    </source>
</evidence>
<evidence type="ECO:0000313" key="2">
    <source>
        <dbReference type="EMBL" id="QPI16793.1"/>
    </source>
</evidence>
<feature type="transmembrane region" description="Helical" evidence="1">
    <location>
        <begin position="410"/>
        <end position="429"/>
    </location>
</feature>
<reference evidence="2" key="1">
    <citation type="submission" date="2020-08" db="EMBL/GenBank/DDBJ databases">
        <title>Bridging the membrane lipid divide: bacteria of the FCB group superphylum have the potential to synthesize archaeal ether lipids.</title>
        <authorList>
            <person name="Villanueva L."/>
            <person name="von Meijenfeldt F.A.B."/>
            <person name="Westbye A.B."/>
            <person name="Yadav S."/>
            <person name="Hopmans E.C."/>
            <person name="Dutilh B.E."/>
            <person name="Sinninghe Damste J.S."/>
        </authorList>
    </citation>
    <scope>NUCLEOTIDE SEQUENCE</scope>
    <source>
        <strain evidence="2">NIOZ-UU159</strain>
    </source>
</reference>